<dbReference type="GO" id="GO:0005615">
    <property type="term" value="C:extracellular space"/>
    <property type="evidence" value="ECO:0007669"/>
    <property type="project" value="TreeGrafter"/>
</dbReference>
<evidence type="ECO:0000256" key="6">
    <source>
        <dbReference type="ARBA" id="ARBA00022900"/>
    </source>
</evidence>
<dbReference type="InterPro" id="IPR036857">
    <property type="entry name" value="Thyroglobulin_1_sf"/>
</dbReference>
<feature type="domain" description="Antistasin-like" evidence="12">
    <location>
        <begin position="173"/>
        <end position="199"/>
    </location>
</feature>
<dbReference type="CDD" id="cd00109">
    <property type="entry name" value="Kunitz-type"/>
    <property type="match status" value="1"/>
</dbReference>
<keyword evidence="9" id="KW-0472">Membrane</keyword>
<dbReference type="GO" id="GO:0004867">
    <property type="term" value="F:serine-type endopeptidase inhibitor activity"/>
    <property type="evidence" value="ECO:0007669"/>
    <property type="project" value="UniProtKB-KW"/>
</dbReference>
<evidence type="ECO:0000256" key="3">
    <source>
        <dbReference type="ARBA" id="ARBA00022525"/>
    </source>
</evidence>
<feature type="domain" description="BPTI/Kunitz inhibitor" evidence="10">
    <location>
        <begin position="46"/>
        <end position="103"/>
    </location>
</feature>
<dbReference type="PANTHER" id="PTHR12352:SF3">
    <property type="entry name" value="NIDOGEN-2"/>
    <property type="match status" value="1"/>
</dbReference>
<dbReference type="InterPro" id="IPR051950">
    <property type="entry name" value="Dev_reg/Prot_inhib"/>
</dbReference>
<evidence type="ECO:0000256" key="9">
    <source>
        <dbReference type="SAM" id="Phobius"/>
    </source>
</evidence>
<dbReference type="InterPro" id="IPR036880">
    <property type="entry name" value="Kunitz_BPTI_sf"/>
</dbReference>
<sequence>MYCQFGWQKGEDGCDMCQCAPHPCESHDCKDNEKCVLADDNKSAVCIEVLAPGTCQMKSIQTCDDLVPKWHYSMDTEACEEYLGCEGVKGNNFDSEEECKQKCVGPAVDCSPFMCMMYCPYGFKADEKGCAICKCYQPCEGVSCGKGKRCVSVAEPTSDVPGIEIGKYECEACPLLYDCDLKCEFGYEKDATGCDKCECIVHPCRKLDTCAVYENCVPTVGLQYECIYMCPQLMCTEICKYSYKRDENGCQTCDCEEPCKDVKCHDGQICVAVNPKLGICSDQSCEAKRQAAMLSLFVDPCSSVFVPRCDQNALYMELQCDESIGQCWCTDPGTGKPIPGTRRNGMANCKDRATTLKQIDEPVCPASSSINSCSPLLCAGQSCHHPGNFKAMCRVNPCGSKCSIEFYNPADNSKVTCMNATRTMLTDCQKNAQDLQKLVTTNCQQEQYEVLQHWINRREYVTTMDDSFEMTTPITTTLTTPEKPWLRNSRWPEWKIEVTTTTMKPLPPRAPSKLAQPLPSISLPYCQPNGQYEYKQCHGEVCWCIDNNSKPVENTMTVGELTCTKTGRDRYRSSGSPLTCANGVIPYPCPTNCAKAVCNSRNSDLTCFVDPCNNCQVSFKNRLGETVSCSDDNDWICSTDWYFDEDNSICKVATDRKNCSGLKMFVKEADCLVHVARRSHTVCSDNPCSGLICNGNPTAECVVDVNCNTHFIDILSGEVTDCDEVTGICETQKARIMKQSLGNNYVQGYKIPDMPVCDKEGNYAPMQCKSDSRECWCVEKNGKEIPKSRLILKEYQRLSCNQLAPNMIKAKMTLNGDYNMVMRNRDKFESIFVSELSNFIGINEKRISVTQIRKGSIIMEYELSVEDDDKETTAAIAKEDYLASNADKFVLEYNGVKMPAVQSEYTLGYDQKIIKKPSTSTSSSQFSPGYIALICICIVLLLVVIFGIYMLCRFKEKKEMDKRWKEYKWRISQISNQELAPSRASTSSGASSIPEKNPDYDVEMYHHPASNTNMAYSGEVGEVNSSMTKVPQYVNMFNCDTKM</sequence>
<comment type="caution">
    <text evidence="13">The sequence shown here is derived from an EMBL/GenBank/DDBJ whole genome shotgun (WGS) entry which is preliminary data.</text>
</comment>
<dbReference type="Pfam" id="PF00086">
    <property type="entry name" value="Thyroglobulin_1"/>
    <property type="match status" value="3"/>
</dbReference>
<comment type="caution">
    <text evidence="8">Lacks conserved residue(s) required for the propagation of feature annotation.</text>
</comment>
<dbReference type="PROSITE" id="PS51162">
    <property type="entry name" value="THYROGLOBULIN_1_2"/>
    <property type="match status" value="3"/>
</dbReference>
<feature type="domain" description="Antistasin-like" evidence="12">
    <location>
        <begin position="110"/>
        <end position="135"/>
    </location>
</feature>
<feature type="domain" description="Antistasin-like" evidence="12">
    <location>
        <begin position="230"/>
        <end position="255"/>
    </location>
</feature>
<dbReference type="EMBL" id="JAODUP010000427">
    <property type="protein sequence ID" value="KAK2150024.1"/>
    <property type="molecule type" value="Genomic_DNA"/>
</dbReference>
<evidence type="ECO:0000256" key="1">
    <source>
        <dbReference type="ARBA" id="ARBA00004613"/>
    </source>
</evidence>
<evidence type="ECO:0000313" key="14">
    <source>
        <dbReference type="Proteomes" id="UP001208570"/>
    </source>
</evidence>
<keyword evidence="6" id="KW-0722">Serine protease inhibitor</keyword>
<keyword evidence="3" id="KW-0964">Secreted</keyword>
<dbReference type="SUPFAM" id="SSF57362">
    <property type="entry name" value="BPTI-like"/>
    <property type="match status" value="1"/>
</dbReference>
<keyword evidence="9" id="KW-0812">Transmembrane</keyword>
<dbReference type="SUPFAM" id="SSF57262">
    <property type="entry name" value="Leech antihemostatic proteins"/>
    <property type="match status" value="1"/>
</dbReference>
<evidence type="ECO:0000256" key="2">
    <source>
        <dbReference type="ARBA" id="ARBA00008768"/>
    </source>
</evidence>
<evidence type="ECO:0000259" key="12">
    <source>
        <dbReference type="PROSITE" id="PS51252"/>
    </source>
</evidence>
<feature type="disulfide bond" evidence="8">
    <location>
        <begin position="768"/>
        <end position="775"/>
    </location>
</feature>
<feature type="domain" description="Thyroglobulin type-1" evidence="11">
    <location>
        <begin position="282"/>
        <end position="364"/>
    </location>
</feature>
<dbReference type="CDD" id="cd00191">
    <property type="entry name" value="TY"/>
    <property type="match status" value="2"/>
</dbReference>
<comment type="similarity">
    <text evidence="2">Belongs to the protease inhibitor I15 (antistasin) family.</text>
</comment>
<dbReference type="PROSITE" id="PS51252">
    <property type="entry name" value="ANTISTASIN"/>
    <property type="match status" value="3"/>
</dbReference>
<dbReference type="SMART" id="SM00211">
    <property type="entry name" value="TY"/>
    <property type="match status" value="3"/>
</dbReference>
<organism evidence="13 14">
    <name type="scientific">Paralvinella palmiformis</name>
    <dbReference type="NCBI Taxonomy" id="53620"/>
    <lineage>
        <taxon>Eukaryota</taxon>
        <taxon>Metazoa</taxon>
        <taxon>Spiralia</taxon>
        <taxon>Lophotrochozoa</taxon>
        <taxon>Annelida</taxon>
        <taxon>Polychaeta</taxon>
        <taxon>Sedentaria</taxon>
        <taxon>Canalipalpata</taxon>
        <taxon>Terebellida</taxon>
        <taxon>Terebelliformia</taxon>
        <taxon>Alvinellidae</taxon>
        <taxon>Paralvinella</taxon>
    </lineage>
</organism>
<proteinExistence type="inferred from homology"/>
<evidence type="ECO:0000256" key="5">
    <source>
        <dbReference type="ARBA" id="ARBA00022737"/>
    </source>
</evidence>
<keyword evidence="14" id="KW-1185">Reference proteome</keyword>
<keyword evidence="7 8" id="KW-1015">Disulfide bond</keyword>
<feature type="disulfide bond" evidence="8">
    <location>
        <begin position="320"/>
        <end position="327"/>
    </location>
</feature>
<accession>A0AAD9N0S3</accession>
<keyword evidence="9" id="KW-1133">Transmembrane helix</keyword>
<dbReference type="Gene3D" id="2.10.22.10">
    <property type="entry name" value="Antistasin, domain 1"/>
    <property type="match status" value="3"/>
</dbReference>
<dbReference type="PROSITE" id="PS50279">
    <property type="entry name" value="BPTI_KUNITZ_2"/>
    <property type="match status" value="1"/>
</dbReference>
<dbReference type="InterPro" id="IPR011061">
    <property type="entry name" value="Hirudin/antistatin"/>
</dbReference>
<dbReference type="Proteomes" id="UP001208570">
    <property type="component" value="Unassembled WGS sequence"/>
</dbReference>
<dbReference type="PANTHER" id="PTHR12352">
    <property type="entry name" value="SECRETED MODULAR CALCIUM-BINDING PROTEIN"/>
    <property type="match status" value="1"/>
</dbReference>
<keyword evidence="4" id="KW-0646">Protease inhibitor</keyword>
<dbReference type="GO" id="GO:0007160">
    <property type="term" value="P:cell-matrix adhesion"/>
    <property type="evidence" value="ECO:0007669"/>
    <property type="project" value="TreeGrafter"/>
</dbReference>
<evidence type="ECO:0000256" key="4">
    <source>
        <dbReference type="ARBA" id="ARBA00022690"/>
    </source>
</evidence>
<evidence type="ECO:0000256" key="7">
    <source>
        <dbReference type="ARBA" id="ARBA00023157"/>
    </source>
</evidence>
<comment type="subcellular location">
    <subcellularLocation>
        <location evidence="1">Secreted</location>
    </subcellularLocation>
</comment>
<feature type="transmembrane region" description="Helical" evidence="9">
    <location>
        <begin position="930"/>
        <end position="952"/>
    </location>
</feature>
<feature type="domain" description="Thyroglobulin type-1" evidence="11">
    <location>
        <begin position="440"/>
        <end position="563"/>
    </location>
</feature>
<evidence type="ECO:0000259" key="11">
    <source>
        <dbReference type="PROSITE" id="PS51162"/>
    </source>
</evidence>
<dbReference type="InterPro" id="IPR000716">
    <property type="entry name" value="Thyroglobulin_1"/>
</dbReference>
<evidence type="ECO:0000259" key="10">
    <source>
        <dbReference type="PROSITE" id="PS50279"/>
    </source>
</evidence>
<dbReference type="AlphaFoldDB" id="A0AAD9N0S3"/>
<dbReference type="InterPro" id="IPR004094">
    <property type="entry name" value="Antistasin-like"/>
</dbReference>
<gene>
    <name evidence="13" type="ORF">LSH36_427g05034</name>
</gene>
<name>A0AAD9N0S3_9ANNE</name>
<keyword evidence="5" id="KW-0677">Repeat</keyword>
<evidence type="ECO:0000313" key="13">
    <source>
        <dbReference type="EMBL" id="KAK2150024.1"/>
    </source>
</evidence>
<evidence type="ECO:0000256" key="8">
    <source>
        <dbReference type="PROSITE-ProRule" id="PRU00500"/>
    </source>
</evidence>
<dbReference type="SMART" id="SM00131">
    <property type="entry name" value="KU"/>
    <property type="match status" value="1"/>
</dbReference>
<dbReference type="Gene3D" id="4.10.800.10">
    <property type="entry name" value="Thyroglobulin type-1"/>
    <property type="match status" value="3"/>
</dbReference>
<dbReference type="Pfam" id="PF02822">
    <property type="entry name" value="Antistasin"/>
    <property type="match status" value="3"/>
</dbReference>
<dbReference type="GO" id="GO:0005604">
    <property type="term" value="C:basement membrane"/>
    <property type="evidence" value="ECO:0007669"/>
    <property type="project" value="TreeGrafter"/>
</dbReference>
<dbReference type="InterPro" id="IPR002223">
    <property type="entry name" value="Kunitz_BPTI"/>
</dbReference>
<feature type="domain" description="Thyroglobulin type-1" evidence="11">
    <location>
        <begin position="726"/>
        <end position="800"/>
    </location>
</feature>
<protein>
    <submittedName>
        <fullName evidence="13">Uncharacterized protein</fullName>
    </submittedName>
</protein>
<dbReference type="SUPFAM" id="SSF57610">
    <property type="entry name" value="Thyroglobulin type-1 domain"/>
    <property type="match status" value="3"/>
</dbReference>
<reference evidence="13" key="1">
    <citation type="journal article" date="2023" name="Mol. Biol. Evol.">
        <title>Third-Generation Sequencing Reveals the Adaptive Role of the Epigenome in Three Deep-Sea Polychaetes.</title>
        <authorList>
            <person name="Perez M."/>
            <person name="Aroh O."/>
            <person name="Sun Y."/>
            <person name="Lan Y."/>
            <person name="Juniper S.K."/>
            <person name="Young C.R."/>
            <person name="Angers B."/>
            <person name="Qian P.Y."/>
        </authorList>
    </citation>
    <scope>NUCLEOTIDE SEQUENCE</scope>
    <source>
        <strain evidence="13">P08H-3</strain>
    </source>
</reference>